<name>A0A2N9VZ38_9HYPH</name>
<comment type="caution">
    <text evidence="2">The sequence shown here is derived from an EMBL/GenBank/DDBJ whole genome shotgun (WGS) entry which is preliminary data.</text>
</comment>
<accession>A0A2N9VZ38</accession>
<proteinExistence type="predicted"/>
<sequence length="79" mass="8456">MNLASTQVQSSIDGRSRKHRASRCIGKIGLPTQAKALPSKLEVNNAASAVLHHTRNEKNPDWLDAGNPGSIQLLENKGG</sequence>
<keyword evidence="3" id="KW-1185">Reference proteome</keyword>
<dbReference type="EMBL" id="MZMT01000026">
    <property type="protein sequence ID" value="PIO44756.1"/>
    <property type="molecule type" value="Genomic_DNA"/>
</dbReference>
<dbReference type="KEGG" id="pht:BLM14_04540"/>
<protein>
    <submittedName>
        <fullName evidence="2">Uncharacterized protein</fullName>
    </submittedName>
</protein>
<dbReference type="Proteomes" id="UP000232163">
    <property type="component" value="Unassembled WGS sequence"/>
</dbReference>
<feature type="compositionally biased region" description="Polar residues" evidence="1">
    <location>
        <begin position="1"/>
        <end position="13"/>
    </location>
</feature>
<evidence type="ECO:0000313" key="3">
    <source>
        <dbReference type="Proteomes" id="UP000232163"/>
    </source>
</evidence>
<organism evidence="2 3">
    <name type="scientific">Phyllobacterium zundukense</name>
    <dbReference type="NCBI Taxonomy" id="1867719"/>
    <lineage>
        <taxon>Bacteria</taxon>
        <taxon>Pseudomonadati</taxon>
        <taxon>Pseudomonadota</taxon>
        <taxon>Alphaproteobacteria</taxon>
        <taxon>Hyphomicrobiales</taxon>
        <taxon>Phyllobacteriaceae</taxon>
        <taxon>Phyllobacterium</taxon>
    </lineage>
</organism>
<gene>
    <name evidence="2" type="ORF">B5P45_10280</name>
</gene>
<reference evidence="3" key="1">
    <citation type="journal article" date="2017" name="Int J Environ Stud">
        <title>Does the Miocene-Pliocene relict legume Oxytropis triphylla form nitrogen-fixing nodules with a combination of bacterial strains?</title>
        <authorList>
            <person name="Safronova V."/>
            <person name="Belimov A."/>
            <person name="Sazanova A."/>
            <person name="Kuznetsova I."/>
            <person name="Popova J."/>
            <person name="Andronov E."/>
            <person name="Verkhozina A."/>
            <person name="Tikhonovich I."/>
        </authorList>
    </citation>
    <scope>NUCLEOTIDE SEQUENCE [LARGE SCALE GENOMIC DNA]</scope>
    <source>
        <strain evidence="3">Tri-38</strain>
    </source>
</reference>
<evidence type="ECO:0000313" key="2">
    <source>
        <dbReference type="EMBL" id="PIO44756.1"/>
    </source>
</evidence>
<feature type="region of interest" description="Disordered" evidence="1">
    <location>
        <begin position="1"/>
        <end position="24"/>
    </location>
</feature>
<evidence type="ECO:0000256" key="1">
    <source>
        <dbReference type="SAM" id="MobiDB-lite"/>
    </source>
</evidence>
<feature type="region of interest" description="Disordered" evidence="1">
    <location>
        <begin position="57"/>
        <end position="79"/>
    </location>
</feature>
<dbReference type="AlphaFoldDB" id="A0A2N9VZ38"/>